<dbReference type="GO" id="GO:0005739">
    <property type="term" value="C:mitochondrion"/>
    <property type="evidence" value="ECO:0007669"/>
    <property type="project" value="TreeGrafter"/>
</dbReference>
<dbReference type="InterPro" id="IPR007129">
    <property type="entry name" value="Ubiqinol_cyt_c_chaperone_CPB3"/>
</dbReference>
<evidence type="ECO:0000259" key="3">
    <source>
        <dbReference type="Pfam" id="PF03981"/>
    </source>
</evidence>
<dbReference type="GeneID" id="81431546"/>
<keyword evidence="5" id="KW-1185">Reference proteome</keyword>
<evidence type="ECO:0000256" key="1">
    <source>
        <dbReference type="ARBA" id="ARBA00006407"/>
    </source>
</evidence>
<feature type="compositionally biased region" description="Low complexity" evidence="2">
    <location>
        <begin position="1"/>
        <end position="10"/>
    </location>
</feature>
<reference evidence="4" key="1">
    <citation type="submission" date="2022-11" db="EMBL/GenBank/DDBJ databases">
        <authorList>
            <person name="Petersen C."/>
        </authorList>
    </citation>
    <scope>NUCLEOTIDE SEQUENCE</scope>
    <source>
        <strain evidence="4">IBT 26290</strain>
    </source>
</reference>
<feature type="compositionally biased region" description="Low complexity" evidence="2">
    <location>
        <begin position="32"/>
        <end position="47"/>
    </location>
</feature>
<dbReference type="PANTHER" id="PTHR12184">
    <property type="entry name" value="UBIQUINOL-CYTOCHROME C REDUCTASE COMPLEX ASSEMBLY FACTOR 1 FAMILY MEMBER"/>
    <property type="match status" value="1"/>
</dbReference>
<dbReference type="InterPro" id="IPR021150">
    <property type="entry name" value="Ubiq_cyt_c_chap"/>
</dbReference>
<dbReference type="PANTHER" id="PTHR12184:SF1">
    <property type="entry name" value="UBIQUINOL-CYTOCHROME-C REDUCTASE COMPLEX ASSEMBLY FACTOR 1"/>
    <property type="match status" value="1"/>
</dbReference>
<dbReference type="RefSeq" id="XP_056538327.1">
    <property type="nucleotide sequence ID" value="XM_056692370.1"/>
</dbReference>
<feature type="domain" description="Ubiquinol-cytochrome c chaperone" evidence="3">
    <location>
        <begin position="182"/>
        <end position="325"/>
    </location>
</feature>
<sequence length="353" mass="38503">MPPGISSIPIHPIPPPSNADLTHGQRHINPRASLSSTTSKSASPSSPRCNGAAKAPLVASASSLRASRLYSTESAVSRLARSATAPGASAETYIAYGMTQKLFEACSSQADYKVPQASQKGVPVPTTESGEHLGVSESWWYKGAPLQYPIIRYFTWNMAGYWNTGPGISAIAITNPLNHSTELGLVPTFSTWSQITFLHMYLLTVRLRALPNRESFQTYSRHLIDHFSHNAEHRMDVLHDLGSRGIRNKYLKDLFIQWRGIIAAYDEGLIKGDAVLGAAVWRNLWKASATGPDGGEIDWSKVAWVVAYMRRVTAQLARMDEADIVFELSGAAAKDSKIFGFSPLDGKLVDGSK</sequence>
<dbReference type="OrthoDB" id="10253878at2759"/>
<dbReference type="Proteomes" id="UP001149163">
    <property type="component" value="Unassembled WGS sequence"/>
</dbReference>
<reference evidence="4" key="2">
    <citation type="journal article" date="2023" name="IMA Fungus">
        <title>Comparative genomic study of the Penicillium genus elucidates a diverse pangenome and 15 lateral gene transfer events.</title>
        <authorList>
            <person name="Petersen C."/>
            <person name="Sorensen T."/>
            <person name="Nielsen M.R."/>
            <person name="Sondergaard T.E."/>
            <person name="Sorensen J.L."/>
            <person name="Fitzpatrick D.A."/>
            <person name="Frisvad J.C."/>
            <person name="Nielsen K.L."/>
        </authorList>
    </citation>
    <scope>NUCLEOTIDE SEQUENCE</scope>
    <source>
        <strain evidence="4">IBT 26290</strain>
    </source>
</reference>
<gene>
    <name evidence="4" type="ORF">N7482_010246</name>
</gene>
<dbReference type="EMBL" id="JAPQKN010000008">
    <property type="protein sequence ID" value="KAJ5150994.1"/>
    <property type="molecule type" value="Genomic_DNA"/>
</dbReference>
<dbReference type="GO" id="GO:0034551">
    <property type="term" value="P:mitochondrial respiratory chain complex III assembly"/>
    <property type="evidence" value="ECO:0007669"/>
    <property type="project" value="TreeGrafter"/>
</dbReference>
<evidence type="ECO:0000313" key="4">
    <source>
        <dbReference type="EMBL" id="KAJ5150994.1"/>
    </source>
</evidence>
<organism evidence="4 5">
    <name type="scientific">Penicillium canariense</name>
    <dbReference type="NCBI Taxonomy" id="189055"/>
    <lineage>
        <taxon>Eukaryota</taxon>
        <taxon>Fungi</taxon>
        <taxon>Dikarya</taxon>
        <taxon>Ascomycota</taxon>
        <taxon>Pezizomycotina</taxon>
        <taxon>Eurotiomycetes</taxon>
        <taxon>Eurotiomycetidae</taxon>
        <taxon>Eurotiales</taxon>
        <taxon>Aspergillaceae</taxon>
        <taxon>Penicillium</taxon>
    </lineage>
</organism>
<comment type="similarity">
    <text evidence="1">Belongs to the CBP3 family.</text>
</comment>
<comment type="caution">
    <text evidence="4">The sequence shown here is derived from an EMBL/GenBank/DDBJ whole genome shotgun (WGS) entry which is preliminary data.</text>
</comment>
<proteinExistence type="inferred from homology"/>
<protein>
    <submittedName>
        <fullName evidence="4">Ubiquinol-cytochrome C chaperone-domain-containing protein</fullName>
    </submittedName>
</protein>
<dbReference type="Pfam" id="PF03981">
    <property type="entry name" value="Ubiq_cyt_C_chap"/>
    <property type="match status" value="1"/>
</dbReference>
<name>A0A9W9HL57_9EURO</name>
<accession>A0A9W9HL57</accession>
<evidence type="ECO:0000256" key="2">
    <source>
        <dbReference type="SAM" id="MobiDB-lite"/>
    </source>
</evidence>
<dbReference type="AlphaFoldDB" id="A0A9W9HL57"/>
<evidence type="ECO:0000313" key="5">
    <source>
        <dbReference type="Proteomes" id="UP001149163"/>
    </source>
</evidence>
<feature type="region of interest" description="Disordered" evidence="2">
    <location>
        <begin position="1"/>
        <end position="52"/>
    </location>
</feature>